<dbReference type="PATRIC" id="fig|1603606.3.peg.468"/>
<sequence length="172" mass="18673">MTRYLRAAILGISTVFLLLHPAFAEEVSREQIKGLDEQVQEIKSDVLGIAAELNLLEEKLLYPSNTQVALFVSLAAGETFRLDSVAIELDGEAVASHLYTFKELEALRKGGVQRIYAGNIRTGAHALQVTLLGKSAGGDDFRQTGTFTVEKGVGPGIVEINLAQQAITFKDR</sequence>
<dbReference type="KEGG" id="des:DSOUD_0432"/>
<evidence type="ECO:0000313" key="2">
    <source>
        <dbReference type="Proteomes" id="UP000057158"/>
    </source>
</evidence>
<name>A0A0M4D081_9BACT</name>
<dbReference type="RefSeq" id="WP_053549451.1">
    <property type="nucleotide sequence ID" value="NZ_CP010802.1"/>
</dbReference>
<accession>A0A0M4D081</accession>
<evidence type="ECO:0000313" key="1">
    <source>
        <dbReference type="EMBL" id="ALC15226.1"/>
    </source>
</evidence>
<reference evidence="1 2" key="1">
    <citation type="submission" date="2015-07" db="EMBL/GenBank/DDBJ databases">
        <title>Isolation and Genomic Characterization of a Novel Halophilic Metal-Reducing Deltaproteobacterium from the Deep Subsurface.</title>
        <authorList>
            <person name="Badalamenti J.P."/>
            <person name="Summers Z.M."/>
            <person name="Gralnick J.A."/>
            <person name="Bond D.R."/>
        </authorList>
    </citation>
    <scope>NUCLEOTIDE SEQUENCE [LARGE SCALE GENOMIC DNA]</scope>
    <source>
        <strain evidence="1 2">WTL</strain>
    </source>
</reference>
<proteinExistence type="predicted"/>
<dbReference type="Proteomes" id="UP000057158">
    <property type="component" value="Chromosome"/>
</dbReference>
<evidence type="ECO:0008006" key="3">
    <source>
        <dbReference type="Google" id="ProtNLM"/>
    </source>
</evidence>
<dbReference type="STRING" id="1603606.DSOUD_0432"/>
<protein>
    <recommendedName>
        <fullName evidence="3">AraC family transcriptional regulator</fullName>
    </recommendedName>
</protein>
<dbReference type="EMBL" id="CP010802">
    <property type="protein sequence ID" value="ALC15226.1"/>
    <property type="molecule type" value="Genomic_DNA"/>
</dbReference>
<gene>
    <name evidence="1" type="ORF">DSOUD_0432</name>
</gene>
<dbReference type="OrthoDB" id="5395931at2"/>
<organism evidence="1 2">
    <name type="scientific">Desulfuromonas soudanensis</name>
    <dbReference type="NCBI Taxonomy" id="1603606"/>
    <lineage>
        <taxon>Bacteria</taxon>
        <taxon>Pseudomonadati</taxon>
        <taxon>Thermodesulfobacteriota</taxon>
        <taxon>Desulfuromonadia</taxon>
        <taxon>Desulfuromonadales</taxon>
        <taxon>Desulfuromonadaceae</taxon>
        <taxon>Desulfuromonas</taxon>
    </lineage>
</organism>
<dbReference type="AlphaFoldDB" id="A0A0M4D081"/>
<keyword evidence="2" id="KW-1185">Reference proteome</keyword>